<gene>
    <name evidence="1" type="ORF">METZ01_LOCUS293954</name>
</gene>
<dbReference type="SMART" id="SM00882">
    <property type="entry name" value="CoA_trans"/>
    <property type="match status" value="1"/>
</dbReference>
<dbReference type="InterPro" id="IPR037171">
    <property type="entry name" value="NagB/RpiA_transferase-like"/>
</dbReference>
<reference evidence="1" key="1">
    <citation type="submission" date="2018-05" db="EMBL/GenBank/DDBJ databases">
        <authorList>
            <person name="Lanie J.A."/>
            <person name="Ng W.-L."/>
            <person name="Kazmierczak K.M."/>
            <person name="Andrzejewski T.M."/>
            <person name="Davidsen T.M."/>
            <person name="Wayne K.J."/>
            <person name="Tettelin H."/>
            <person name="Glass J.I."/>
            <person name="Rusch D."/>
            <person name="Podicherti R."/>
            <person name="Tsui H.-C.T."/>
            <person name="Winkler M.E."/>
        </authorList>
    </citation>
    <scope>NUCLEOTIDE SEQUENCE</scope>
</reference>
<proteinExistence type="predicted"/>
<dbReference type="EMBL" id="UINC01089754">
    <property type="protein sequence ID" value="SVC41100.1"/>
    <property type="molecule type" value="Genomic_DNA"/>
</dbReference>
<evidence type="ECO:0008006" key="2">
    <source>
        <dbReference type="Google" id="ProtNLM"/>
    </source>
</evidence>
<dbReference type="Gene3D" id="3.30.30.40">
    <property type="match status" value="1"/>
</dbReference>
<dbReference type="Pfam" id="PF01144">
    <property type="entry name" value="CoA_trans"/>
    <property type="match status" value="1"/>
</dbReference>
<dbReference type="AlphaFoldDB" id="A0A382LWX0"/>
<sequence>MGDRTINHHKLLDLTEAIGTFVKDGAKIVLGAALENAIPFAATHELIRQGRRELHMIAPISDISADMLIGAGCVTEITGAWVGNVSGGMGHNFRRAAEHCQPHSIKINDYSNFSIGMAFFAGAYGLPYVPVKSILGSDIIKSNKDIRLAKDPYSGGPVALVPALKPDVAFLVVQRADHYGNSHSWGSTGLTQEASIAANCIIVLADEIVEPEVIASDPSRVLIPGFGVNAVCHVPAACHPAPLIGRWQRDNAFFHDYHKETRESDDFNRWCDEWIR</sequence>
<feature type="non-terminal residue" evidence="1">
    <location>
        <position position="276"/>
    </location>
</feature>
<dbReference type="InterPro" id="IPR004165">
    <property type="entry name" value="CoA_trans_fam_I"/>
</dbReference>
<dbReference type="Gene3D" id="3.40.1080.10">
    <property type="entry name" value="Glutaconate Coenzyme A-transferase"/>
    <property type="match status" value="1"/>
</dbReference>
<evidence type="ECO:0000313" key="1">
    <source>
        <dbReference type="EMBL" id="SVC41100.1"/>
    </source>
</evidence>
<name>A0A382LWX0_9ZZZZ</name>
<dbReference type="GO" id="GO:0008410">
    <property type="term" value="F:CoA-transferase activity"/>
    <property type="evidence" value="ECO:0007669"/>
    <property type="project" value="InterPro"/>
</dbReference>
<protein>
    <recommendedName>
        <fullName evidence="2">CoA transferase subunit A</fullName>
    </recommendedName>
</protein>
<dbReference type="SUPFAM" id="SSF100950">
    <property type="entry name" value="NagB/RpiA/CoA transferase-like"/>
    <property type="match status" value="1"/>
</dbReference>
<accession>A0A382LWX0</accession>
<organism evidence="1">
    <name type="scientific">marine metagenome</name>
    <dbReference type="NCBI Taxonomy" id="408172"/>
    <lineage>
        <taxon>unclassified sequences</taxon>
        <taxon>metagenomes</taxon>
        <taxon>ecological metagenomes</taxon>
    </lineage>
</organism>